<evidence type="ECO:0000256" key="7">
    <source>
        <dbReference type="ARBA" id="ARBA00009987"/>
    </source>
</evidence>
<evidence type="ECO:0000256" key="15">
    <source>
        <dbReference type="ARBA" id="ARBA00023273"/>
    </source>
</evidence>
<keyword evidence="15" id="KW-0966">Cell projection</keyword>
<evidence type="ECO:0000259" key="16">
    <source>
        <dbReference type="PROSITE" id="PS51834"/>
    </source>
</evidence>
<dbReference type="GO" id="GO:0005813">
    <property type="term" value="C:centrosome"/>
    <property type="evidence" value="ECO:0007669"/>
    <property type="project" value="UniProtKB-SubCell"/>
</dbReference>
<evidence type="ECO:0000256" key="6">
    <source>
        <dbReference type="ARBA" id="ARBA00004656"/>
    </source>
</evidence>
<dbReference type="EMBL" id="KQ414855">
    <property type="protein sequence ID" value="KOC60146.1"/>
    <property type="molecule type" value="Genomic_DNA"/>
</dbReference>
<dbReference type="AlphaFoldDB" id="A0A0L7QNT3"/>
<evidence type="ECO:0000256" key="10">
    <source>
        <dbReference type="ARBA" id="ARBA00022490"/>
    </source>
</evidence>
<dbReference type="InterPro" id="IPR044886">
    <property type="entry name" value="FLCN_DENN_C_sf"/>
</dbReference>
<evidence type="ECO:0000256" key="4">
    <source>
        <dbReference type="ARBA" id="ARBA00004300"/>
    </source>
</evidence>
<keyword evidence="10" id="KW-0963">Cytoplasm</keyword>
<evidence type="ECO:0000256" key="8">
    <source>
        <dbReference type="ARBA" id="ARBA00021824"/>
    </source>
</evidence>
<dbReference type="GO" id="GO:0005829">
    <property type="term" value="C:cytosol"/>
    <property type="evidence" value="ECO:0007669"/>
    <property type="project" value="UniProtKB-SubCell"/>
</dbReference>
<evidence type="ECO:0000313" key="18">
    <source>
        <dbReference type="Proteomes" id="UP000053825"/>
    </source>
</evidence>
<evidence type="ECO:0000256" key="5">
    <source>
        <dbReference type="ARBA" id="ARBA00004514"/>
    </source>
</evidence>
<dbReference type="GO" id="GO:0005819">
    <property type="term" value="C:spindle"/>
    <property type="evidence" value="ECO:0007669"/>
    <property type="project" value="UniProtKB-SubCell"/>
</dbReference>
<evidence type="ECO:0000313" key="17">
    <source>
        <dbReference type="EMBL" id="KOC60146.1"/>
    </source>
</evidence>
<keyword evidence="18" id="KW-1185">Reference proteome</keyword>
<evidence type="ECO:0000256" key="11">
    <source>
        <dbReference type="ARBA" id="ARBA00023136"/>
    </source>
</evidence>
<dbReference type="PANTHER" id="PTHR31441:SF2">
    <property type="entry name" value="FOLLICULIN"/>
    <property type="match status" value="1"/>
</dbReference>
<dbReference type="Gene3D" id="3.40.50.12430">
    <property type="match status" value="1"/>
</dbReference>
<dbReference type="STRING" id="597456.A0A0L7QNT3"/>
<dbReference type="Pfam" id="PF11704">
    <property type="entry name" value="Folliculin"/>
    <property type="match status" value="1"/>
</dbReference>
<comment type="subcellular location">
    <subcellularLocation>
        <location evidence="2">Cell projection</location>
        <location evidence="2">Cilium</location>
    </subcellularLocation>
    <subcellularLocation>
        <location evidence="4">Cytoplasm</location>
        <location evidence="4">Cytoskeleton</location>
        <location evidence="4">Microtubule organizing center</location>
        <location evidence="4">Centrosome</location>
    </subcellularLocation>
    <subcellularLocation>
        <location evidence="3">Cytoplasm</location>
        <location evidence="3">Cytoskeleton</location>
        <location evidence="3">Spindle</location>
    </subcellularLocation>
    <subcellularLocation>
        <location evidence="5">Cytoplasm</location>
        <location evidence="5">Cytosol</location>
    </subcellularLocation>
    <subcellularLocation>
        <location evidence="6">Lysosome membrane</location>
    </subcellularLocation>
    <subcellularLocation>
        <location evidence="1">Nucleus</location>
    </subcellularLocation>
</comment>
<feature type="domain" description="UDENN FLCN/SMCR8-type" evidence="16">
    <location>
        <begin position="61"/>
        <end position="478"/>
    </location>
</feature>
<dbReference type="InterPro" id="IPR037521">
    <property type="entry name" value="FLCN/SMCR8_DENN"/>
</dbReference>
<evidence type="ECO:0000256" key="12">
    <source>
        <dbReference type="ARBA" id="ARBA00023212"/>
    </source>
</evidence>
<keyword evidence="12" id="KW-0206">Cytoskeleton</keyword>
<dbReference type="GO" id="GO:1904263">
    <property type="term" value="P:positive regulation of TORC1 signaling"/>
    <property type="evidence" value="ECO:0007669"/>
    <property type="project" value="TreeGrafter"/>
</dbReference>
<keyword evidence="14" id="KW-0539">Nucleus</keyword>
<evidence type="ECO:0000256" key="2">
    <source>
        <dbReference type="ARBA" id="ARBA00004138"/>
    </source>
</evidence>
<comment type="similarity">
    <text evidence="7">Belongs to the folliculin family.</text>
</comment>
<evidence type="ECO:0000256" key="13">
    <source>
        <dbReference type="ARBA" id="ARBA00023228"/>
    </source>
</evidence>
<keyword evidence="9" id="KW-0343">GTPase activation</keyword>
<evidence type="ECO:0000256" key="3">
    <source>
        <dbReference type="ARBA" id="ARBA00004186"/>
    </source>
</evidence>
<sequence length="478" mass="54112">MNAVIALCIFCESHGPKVIFTTQTYRNYDNQSTEKLKFYGPKEILRRSQNVMEDGQHECEGCQSIGNVKYLSNEHETRTSFLSAQQSLTQDIWCLLKHACFRSLSCEVHPGKEGVCYFGDEYRGHVLSHTFTLKDAQARGFRKWCSFIVFMRDKQFLLNMWPFLVDNLKEVIRELQDFAEKKYNAEEAECPQRIVRLSATNNGPGSYNNSNKQPRTFSDITNEKHVFIRIHMWLVWILSAGARHFIEIFPMSLLDDELNYNSEHQIETEDGFTLVNAKLPVNLTLNSNEPETTPEFSEVSVYSSLTGVQILVRGPNIQRLESLYGLSSLIPRACRRVKTQETEYMDPNKCNFIGVDTSVAVPLPCASVCRLDIVADEHKVENASSHVVRWTGTLPLKLPTLLIKIEKSLDNEKLGNSTLKAHFAALQEEWANIAKVVHAMRGRGHSGDLSGLMLSLGAGPHDKKLLDAWSMGLPPNPA</sequence>
<dbReference type="PANTHER" id="PTHR31441">
    <property type="entry name" value="FOLLICULIN FAMILY MEMBER"/>
    <property type="match status" value="1"/>
</dbReference>
<evidence type="ECO:0000256" key="9">
    <source>
        <dbReference type="ARBA" id="ARBA00022468"/>
    </source>
</evidence>
<organism evidence="17 18">
    <name type="scientific">Habropoda laboriosa</name>
    <dbReference type="NCBI Taxonomy" id="597456"/>
    <lineage>
        <taxon>Eukaryota</taxon>
        <taxon>Metazoa</taxon>
        <taxon>Ecdysozoa</taxon>
        <taxon>Arthropoda</taxon>
        <taxon>Hexapoda</taxon>
        <taxon>Insecta</taxon>
        <taxon>Pterygota</taxon>
        <taxon>Neoptera</taxon>
        <taxon>Endopterygota</taxon>
        <taxon>Hymenoptera</taxon>
        <taxon>Apocrita</taxon>
        <taxon>Aculeata</taxon>
        <taxon>Apoidea</taxon>
        <taxon>Anthophila</taxon>
        <taxon>Apidae</taxon>
        <taxon>Habropoda</taxon>
    </lineage>
</organism>
<evidence type="ECO:0000256" key="14">
    <source>
        <dbReference type="ARBA" id="ARBA00023242"/>
    </source>
</evidence>
<dbReference type="Proteomes" id="UP000053825">
    <property type="component" value="Unassembled WGS sequence"/>
</dbReference>
<dbReference type="Gene3D" id="1.10.10.1730">
    <property type="entry name" value="Folliculin"/>
    <property type="match status" value="1"/>
</dbReference>
<gene>
    <name evidence="17" type="ORF">WH47_08136</name>
</gene>
<dbReference type="InterPro" id="IPR032035">
    <property type="entry name" value="Folliculin_DENN"/>
</dbReference>
<evidence type="ECO:0000256" key="1">
    <source>
        <dbReference type="ARBA" id="ARBA00004123"/>
    </source>
</evidence>
<protein>
    <recommendedName>
        <fullName evidence="8">Folliculin</fullName>
    </recommendedName>
</protein>
<proteinExistence type="inferred from homology"/>
<dbReference type="OrthoDB" id="5599713at2759"/>
<keyword evidence="11" id="KW-0472">Membrane</keyword>
<dbReference type="GO" id="GO:0005634">
    <property type="term" value="C:nucleus"/>
    <property type="evidence" value="ECO:0007669"/>
    <property type="project" value="UniProtKB-SubCell"/>
</dbReference>
<dbReference type="Pfam" id="PF16692">
    <property type="entry name" value="Folliculin_C"/>
    <property type="match status" value="1"/>
</dbReference>
<dbReference type="InterPro" id="IPR021713">
    <property type="entry name" value="Folliculin"/>
</dbReference>
<dbReference type="GO" id="GO:0005096">
    <property type="term" value="F:GTPase activator activity"/>
    <property type="evidence" value="ECO:0007669"/>
    <property type="project" value="UniProtKB-KW"/>
</dbReference>
<name>A0A0L7QNT3_9HYME</name>
<dbReference type="InterPro" id="IPR037520">
    <property type="entry name" value="Folliculin/SMCR8_longin"/>
</dbReference>
<dbReference type="GO" id="GO:0005765">
    <property type="term" value="C:lysosomal membrane"/>
    <property type="evidence" value="ECO:0007669"/>
    <property type="project" value="UniProtKB-SubCell"/>
</dbReference>
<keyword evidence="13" id="KW-0458">Lysosome</keyword>
<reference evidence="17 18" key="1">
    <citation type="submission" date="2015-07" db="EMBL/GenBank/DDBJ databases">
        <title>The genome of Habropoda laboriosa.</title>
        <authorList>
            <person name="Pan H."/>
            <person name="Kapheim K."/>
        </authorList>
    </citation>
    <scope>NUCLEOTIDE SEQUENCE [LARGE SCALE GENOMIC DNA]</scope>
    <source>
        <strain evidence="17">0110345459</strain>
    </source>
</reference>
<dbReference type="GO" id="GO:0005929">
    <property type="term" value="C:cilium"/>
    <property type="evidence" value="ECO:0007669"/>
    <property type="project" value="UniProtKB-SubCell"/>
</dbReference>
<dbReference type="GO" id="GO:0000122">
    <property type="term" value="P:negative regulation of transcription by RNA polymerase II"/>
    <property type="evidence" value="ECO:0007669"/>
    <property type="project" value="TreeGrafter"/>
</dbReference>
<dbReference type="PROSITE" id="PS51834">
    <property type="entry name" value="DENN_FLCN_SMCR8"/>
    <property type="match status" value="1"/>
</dbReference>
<accession>A0A0L7QNT3</accession>